<dbReference type="EMBL" id="BABT02000165">
    <property type="protein sequence ID" value="GAA98973.1"/>
    <property type="molecule type" value="Genomic_DNA"/>
</dbReference>
<comment type="similarity">
    <text evidence="2 7">Belongs to the ARPC5 family.</text>
</comment>
<dbReference type="Gene3D" id="1.25.40.190">
    <property type="entry name" value="Actin-related protein 2/3 complex subunit 5"/>
    <property type="match status" value="1"/>
</dbReference>
<evidence type="ECO:0000256" key="6">
    <source>
        <dbReference type="ARBA" id="ARBA00060329"/>
    </source>
</evidence>
<dbReference type="HOGENOM" id="CLU_101888_2_0_1"/>
<dbReference type="Pfam" id="PF04699">
    <property type="entry name" value="P16-Arc"/>
    <property type="match status" value="1"/>
</dbReference>
<comment type="function">
    <text evidence="6">Functions as a component of the Arp2/3 complex which is involved in regulation of actin polymerization and together with an activating nucleation-promoting factor (NPF) mediates the formation of branched actin networks.</text>
</comment>
<dbReference type="FunCoup" id="G7E813">
    <property type="interactions" value="188"/>
</dbReference>
<dbReference type="GO" id="GO:0044396">
    <property type="term" value="P:actin cortical patch organization"/>
    <property type="evidence" value="ECO:0007669"/>
    <property type="project" value="UniProtKB-ARBA"/>
</dbReference>
<dbReference type="OMA" id="LWHEKAF"/>
<dbReference type="FunFam" id="1.25.40.190:FF:000003">
    <property type="entry name" value="Actin-related protein 2/3 complex subunit 5"/>
    <property type="match status" value="1"/>
</dbReference>
<sequence length="172" mass="18917">MAFRRIDVDAFDDDRVEESDLYDAYPYSPQESASLAKRKERDIRALLQKGDYTSSLVTVLNEPPYGPEHADAKTTSLACILLILSQVRSTEIAKTIKTLSPEQQDTLMKYLYKGMSEPEDSSSGGAMYGAGAPVGNIIPGNSCAVLLSWHEKLTEIAGTGCIVRVMSDHRRV</sequence>
<gene>
    <name evidence="8" type="primary">Mo05661</name>
    <name evidence="8" type="ORF">E5Q_05661</name>
</gene>
<comment type="subcellular location">
    <subcellularLocation>
        <location evidence="1">Cytoplasm</location>
        <location evidence="1">Cytoskeleton</location>
    </subcellularLocation>
</comment>
<evidence type="ECO:0000313" key="9">
    <source>
        <dbReference type="Proteomes" id="UP000009131"/>
    </source>
</evidence>
<evidence type="ECO:0000313" key="8">
    <source>
        <dbReference type="EMBL" id="GAA98973.1"/>
    </source>
</evidence>
<accession>G7E813</accession>
<keyword evidence="4 7" id="KW-0206">Cytoskeleton</keyword>
<dbReference type="RefSeq" id="XP_014567130.1">
    <property type="nucleotide sequence ID" value="XM_014711644.1"/>
</dbReference>
<comment type="caution">
    <text evidence="8">The sequence shown here is derived from an EMBL/GenBank/DDBJ whole genome shotgun (WGS) entry which is preliminary data.</text>
</comment>
<dbReference type="InterPro" id="IPR036743">
    <property type="entry name" value="ARPC5_sf"/>
</dbReference>
<dbReference type="STRING" id="764103.G7E813"/>
<evidence type="ECO:0000256" key="4">
    <source>
        <dbReference type="ARBA" id="ARBA00023212"/>
    </source>
</evidence>
<organism evidence="8 9">
    <name type="scientific">Mixia osmundae (strain CBS 9802 / IAM 14324 / JCM 22182 / KY 12970)</name>
    <dbReference type="NCBI Taxonomy" id="764103"/>
    <lineage>
        <taxon>Eukaryota</taxon>
        <taxon>Fungi</taxon>
        <taxon>Dikarya</taxon>
        <taxon>Basidiomycota</taxon>
        <taxon>Pucciniomycotina</taxon>
        <taxon>Mixiomycetes</taxon>
        <taxon>Mixiales</taxon>
        <taxon>Mixiaceae</taxon>
        <taxon>Mixia</taxon>
    </lineage>
</organism>
<dbReference type="PIRSF" id="PIRSF039096">
    <property type="entry name" value="p16-ARC"/>
    <property type="match status" value="1"/>
</dbReference>
<name>G7E813_MIXOS</name>
<dbReference type="SUPFAM" id="SSF69103">
    <property type="entry name" value="Arp2/3 complex 16 kDa subunit ARPC5"/>
    <property type="match status" value="1"/>
</dbReference>
<reference evidence="8 9" key="2">
    <citation type="journal article" date="2012" name="Open Biol.">
        <title>Characteristics of nucleosomes and linker DNA regions on the genome of the basidiomycete Mixia osmundae revealed by mono- and dinucleosome mapping.</title>
        <authorList>
            <person name="Nishida H."/>
            <person name="Kondo S."/>
            <person name="Matsumoto T."/>
            <person name="Suzuki Y."/>
            <person name="Yoshikawa H."/>
            <person name="Taylor T.D."/>
            <person name="Sugiyama J."/>
        </authorList>
    </citation>
    <scope>NUCLEOTIDE SEQUENCE [LARGE SCALE GENOMIC DNA]</scope>
    <source>
        <strain evidence="9">CBS 9802 / IAM 14324 / JCM 22182 / KY 12970</strain>
    </source>
</reference>
<dbReference type="GO" id="GO:0034314">
    <property type="term" value="P:Arp2/3 complex-mediated actin nucleation"/>
    <property type="evidence" value="ECO:0007669"/>
    <property type="project" value="InterPro"/>
</dbReference>
<evidence type="ECO:0000256" key="2">
    <source>
        <dbReference type="ARBA" id="ARBA00006084"/>
    </source>
</evidence>
<reference evidence="8 9" key="1">
    <citation type="journal article" date="2011" name="J. Gen. Appl. Microbiol.">
        <title>Draft genome sequencing of the enigmatic basidiomycete Mixia osmundae.</title>
        <authorList>
            <person name="Nishida H."/>
            <person name="Nagatsuka Y."/>
            <person name="Sugiyama J."/>
        </authorList>
    </citation>
    <scope>NUCLEOTIDE SEQUENCE [LARGE SCALE GENOMIC DNA]</scope>
    <source>
        <strain evidence="9">CBS 9802 / IAM 14324 / JCM 22182 / KY 12970</strain>
    </source>
</reference>
<keyword evidence="9" id="KW-1185">Reference proteome</keyword>
<dbReference type="InterPro" id="IPR006789">
    <property type="entry name" value="ARPC5"/>
</dbReference>
<dbReference type="OrthoDB" id="429520at2759"/>
<dbReference type="AlphaFoldDB" id="G7E813"/>
<dbReference type="InParanoid" id="G7E813"/>
<comment type="function">
    <text evidence="7">Functions as component of the Arp2/3 complex which is involved in regulation of actin polymerization and together with an activating nucleation-promoting factor (NPF) mediates the formation of branched actin networks. Arp2/3 complex plays a critical role in the control of cell morphogenesis via the modulation of cell polarity development.</text>
</comment>
<protein>
    <recommendedName>
        <fullName evidence="5 7">Actin-related protein 2/3 complex subunit 5</fullName>
    </recommendedName>
</protein>
<keyword evidence="3" id="KW-0963">Cytoplasm</keyword>
<dbReference type="GO" id="GO:0030833">
    <property type="term" value="P:regulation of actin filament polymerization"/>
    <property type="evidence" value="ECO:0007669"/>
    <property type="project" value="InterPro"/>
</dbReference>
<dbReference type="Proteomes" id="UP000009131">
    <property type="component" value="Unassembled WGS sequence"/>
</dbReference>
<evidence type="ECO:0000256" key="1">
    <source>
        <dbReference type="ARBA" id="ARBA00004245"/>
    </source>
</evidence>
<proteinExistence type="inferred from homology"/>
<evidence type="ECO:0000256" key="5">
    <source>
        <dbReference type="ARBA" id="ARBA00040214"/>
    </source>
</evidence>
<evidence type="ECO:0000256" key="3">
    <source>
        <dbReference type="ARBA" id="ARBA00022490"/>
    </source>
</evidence>
<evidence type="ECO:0000256" key="7">
    <source>
        <dbReference type="RuleBase" id="RU004301"/>
    </source>
</evidence>
<dbReference type="PANTHER" id="PTHR12644">
    <property type="entry name" value="ARP2/3 COMPLEX 16 KD SUBUNIT P16-ARC"/>
    <property type="match status" value="1"/>
</dbReference>
<dbReference type="eggNOG" id="KOG3380">
    <property type="taxonomic scope" value="Eukaryota"/>
</dbReference>
<dbReference type="GO" id="GO:0005885">
    <property type="term" value="C:Arp2/3 protein complex"/>
    <property type="evidence" value="ECO:0007669"/>
    <property type="project" value="InterPro"/>
</dbReference>